<name>A0ABS4Q1U4_9PSEU</name>
<sequence>MAGRNPQATRTARRPVQLAALAVSVVFLLVGIMGFIPGITQDYDTMTFAGHHSEAMLLGVFAVSILHNLVHLAFGAVGLVLARSVEGARNFLIGGGVVYLLLWIYGLVVDHDSTANFVPLNHADNWLHLGLALGMIGMGVLLMDKTAEPRSAK</sequence>
<evidence type="ECO:0000313" key="2">
    <source>
        <dbReference type="EMBL" id="MBP2185563.1"/>
    </source>
</evidence>
<proteinExistence type="predicted"/>
<dbReference type="Pfam" id="PF14325">
    <property type="entry name" value="DUF4383"/>
    <property type="match status" value="1"/>
</dbReference>
<feature type="transmembrane region" description="Helical" evidence="1">
    <location>
        <begin position="126"/>
        <end position="143"/>
    </location>
</feature>
<dbReference type="RefSeq" id="WP_209668431.1">
    <property type="nucleotide sequence ID" value="NZ_JAGGMS010000001.1"/>
</dbReference>
<feature type="transmembrane region" description="Helical" evidence="1">
    <location>
        <begin position="56"/>
        <end position="81"/>
    </location>
</feature>
<evidence type="ECO:0000313" key="3">
    <source>
        <dbReference type="Proteomes" id="UP000741013"/>
    </source>
</evidence>
<evidence type="ECO:0008006" key="4">
    <source>
        <dbReference type="Google" id="ProtNLM"/>
    </source>
</evidence>
<gene>
    <name evidence="2" type="ORF">JOM49_007089</name>
</gene>
<accession>A0ABS4Q1U4</accession>
<keyword evidence="1" id="KW-0472">Membrane</keyword>
<protein>
    <recommendedName>
        <fullName evidence="4">DUF4383 domain-containing protein</fullName>
    </recommendedName>
</protein>
<reference evidence="2 3" key="1">
    <citation type="submission" date="2021-03" db="EMBL/GenBank/DDBJ databases">
        <title>Sequencing the genomes of 1000 actinobacteria strains.</title>
        <authorList>
            <person name="Klenk H.-P."/>
        </authorList>
    </citation>
    <scope>NUCLEOTIDE SEQUENCE [LARGE SCALE GENOMIC DNA]</scope>
    <source>
        <strain evidence="2 3">DSM 45510</strain>
    </source>
</reference>
<feature type="transmembrane region" description="Helical" evidence="1">
    <location>
        <begin position="88"/>
        <end position="106"/>
    </location>
</feature>
<feature type="transmembrane region" description="Helical" evidence="1">
    <location>
        <begin position="16"/>
        <end position="36"/>
    </location>
</feature>
<keyword evidence="3" id="KW-1185">Reference proteome</keyword>
<keyword evidence="1" id="KW-0812">Transmembrane</keyword>
<keyword evidence="1" id="KW-1133">Transmembrane helix</keyword>
<dbReference type="EMBL" id="JAGGMS010000001">
    <property type="protein sequence ID" value="MBP2185563.1"/>
    <property type="molecule type" value="Genomic_DNA"/>
</dbReference>
<evidence type="ECO:0000256" key="1">
    <source>
        <dbReference type="SAM" id="Phobius"/>
    </source>
</evidence>
<dbReference type="Proteomes" id="UP000741013">
    <property type="component" value="Unassembled WGS sequence"/>
</dbReference>
<organism evidence="2 3">
    <name type="scientific">Amycolatopsis magusensis</name>
    <dbReference type="NCBI Taxonomy" id="882444"/>
    <lineage>
        <taxon>Bacteria</taxon>
        <taxon>Bacillati</taxon>
        <taxon>Actinomycetota</taxon>
        <taxon>Actinomycetes</taxon>
        <taxon>Pseudonocardiales</taxon>
        <taxon>Pseudonocardiaceae</taxon>
        <taxon>Amycolatopsis</taxon>
    </lineage>
</organism>
<comment type="caution">
    <text evidence="2">The sequence shown here is derived from an EMBL/GenBank/DDBJ whole genome shotgun (WGS) entry which is preliminary data.</text>
</comment>